<dbReference type="Gene3D" id="3.20.20.190">
    <property type="entry name" value="Phosphatidylinositol (PI) phosphodiesterase"/>
    <property type="match status" value="1"/>
</dbReference>
<proteinExistence type="predicted"/>
<dbReference type="SUPFAM" id="SSF51695">
    <property type="entry name" value="PLC-like phosphodiesterases"/>
    <property type="match status" value="1"/>
</dbReference>
<dbReference type="Pfam" id="PF26146">
    <property type="entry name" value="PI-PLC_X"/>
    <property type="match status" value="1"/>
</dbReference>
<feature type="region of interest" description="Disordered" evidence="1">
    <location>
        <begin position="24"/>
        <end position="47"/>
    </location>
</feature>
<feature type="compositionally biased region" description="Low complexity" evidence="1">
    <location>
        <begin position="27"/>
        <end position="42"/>
    </location>
</feature>
<dbReference type="Proteomes" id="UP001056384">
    <property type="component" value="Chromosome 11"/>
</dbReference>
<dbReference type="InterPro" id="IPR051057">
    <property type="entry name" value="PI-PLC_domain"/>
</dbReference>
<feature type="compositionally biased region" description="Low complexity" evidence="1">
    <location>
        <begin position="121"/>
        <end position="147"/>
    </location>
</feature>
<protein>
    <submittedName>
        <fullName evidence="3">PLC-like phosphodiesterase, TIM beta/alpha-barrel domain superfamily</fullName>
    </submittedName>
</protein>
<keyword evidence="4" id="KW-1185">Reference proteome</keyword>
<dbReference type="InterPro" id="IPR017946">
    <property type="entry name" value="PLC-like_Pdiesterase_TIM-brl"/>
</dbReference>
<dbReference type="PANTHER" id="PTHR13593:SF140">
    <property type="entry name" value="PLC-LIKE PHOSPHODIESTERASE"/>
    <property type="match status" value="1"/>
</dbReference>
<gene>
    <name evidence="3" type="ORF">Slin15195_G116400</name>
</gene>
<reference evidence="3" key="1">
    <citation type="submission" date="2022-06" db="EMBL/GenBank/DDBJ databases">
        <title>Complete genome sequences of two strains of the flax pathogen Septoria linicola.</title>
        <authorList>
            <person name="Lapalu N."/>
            <person name="Simon A."/>
            <person name="Demenou B."/>
            <person name="Paumier D."/>
            <person name="Guillot M.-P."/>
            <person name="Gout L."/>
            <person name="Valade R."/>
        </authorList>
    </citation>
    <scope>NUCLEOTIDE SEQUENCE</scope>
    <source>
        <strain evidence="3">SE15195</strain>
    </source>
</reference>
<name>A0A9Q9EP02_9PEZI</name>
<sequence>MLSNAIWLLCLAAAGARAQDESSTVLSASGSAPSTTSSASSTRPNTYSELSFTNSYSTLTGSEVPTYTFTGSQYTYLVISGQVTRQSASSTTATGTSNSTSVSSNSQITRSTESVSLTQIGGNTATPTNGTSNSTTSSTTSSAAAPTNTVPCNGWPEFCTRKYSNVSMITSHNSAFVVPNNAASNQELSVLTQLNDGVRMLQGQVHYENNTMYNCHTSCDQLNAGTWQSELEVVRGWLQDNPYDVLTILIGNSDVRPVEDFVPAITNAGLLPYVYEPQYVPQFREQWPTLGEMILKNDRLVIFMDYEANQDSVPYILDEFTHIFETPFSPVDQAFPCTAQRPPDLNETVAKEQYMYLANHNLNVAVDLSSLGISTDEAILIPNTAELNLTNGQQNIFGALGAMNVNCTQTWDRPPNFMLVDYYNRGSPEAGSVFHVAAAANGVEYTRECCGLPQSPATVARASFAALAGALLFTVLLAW</sequence>
<evidence type="ECO:0000313" key="3">
    <source>
        <dbReference type="EMBL" id="USW58321.1"/>
    </source>
</evidence>
<dbReference type="PANTHER" id="PTHR13593">
    <property type="match status" value="1"/>
</dbReference>
<feature type="region of interest" description="Disordered" evidence="1">
    <location>
        <begin position="90"/>
        <end position="147"/>
    </location>
</feature>
<evidence type="ECO:0000256" key="2">
    <source>
        <dbReference type="SAM" id="SignalP"/>
    </source>
</evidence>
<feature type="signal peptide" evidence="2">
    <location>
        <begin position="1"/>
        <end position="18"/>
    </location>
</feature>
<feature type="chain" id="PRO_5040107315" evidence="2">
    <location>
        <begin position="19"/>
        <end position="479"/>
    </location>
</feature>
<evidence type="ECO:0000313" key="4">
    <source>
        <dbReference type="Proteomes" id="UP001056384"/>
    </source>
</evidence>
<accession>A0A9Q9EP02</accession>
<dbReference type="GO" id="GO:0006629">
    <property type="term" value="P:lipid metabolic process"/>
    <property type="evidence" value="ECO:0007669"/>
    <property type="project" value="InterPro"/>
</dbReference>
<organism evidence="3 4">
    <name type="scientific">Septoria linicola</name>
    <dbReference type="NCBI Taxonomy" id="215465"/>
    <lineage>
        <taxon>Eukaryota</taxon>
        <taxon>Fungi</taxon>
        <taxon>Dikarya</taxon>
        <taxon>Ascomycota</taxon>
        <taxon>Pezizomycotina</taxon>
        <taxon>Dothideomycetes</taxon>
        <taxon>Dothideomycetidae</taxon>
        <taxon>Mycosphaerellales</taxon>
        <taxon>Mycosphaerellaceae</taxon>
        <taxon>Septoria</taxon>
    </lineage>
</organism>
<keyword evidence="2" id="KW-0732">Signal</keyword>
<dbReference type="EMBL" id="CP099428">
    <property type="protein sequence ID" value="USW58321.1"/>
    <property type="molecule type" value="Genomic_DNA"/>
</dbReference>
<evidence type="ECO:0000256" key="1">
    <source>
        <dbReference type="SAM" id="MobiDB-lite"/>
    </source>
</evidence>
<dbReference type="AlphaFoldDB" id="A0A9Q9EP02"/>
<dbReference type="GO" id="GO:0008081">
    <property type="term" value="F:phosphoric diester hydrolase activity"/>
    <property type="evidence" value="ECO:0007669"/>
    <property type="project" value="InterPro"/>
</dbReference>
<feature type="compositionally biased region" description="Low complexity" evidence="1">
    <location>
        <begin position="90"/>
        <end position="112"/>
    </location>
</feature>